<proteinExistence type="predicted"/>
<organism evidence="8 9">
    <name type="scientific">Streptomyces luteosporeus</name>
    <dbReference type="NCBI Taxonomy" id="173856"/>
    <lineage>
        <taxon>Bacteria</taxon>
        <taxon>Bacillati</taxon>
        <taxon>Actinomycetota</taxon>
        <taxon>Actinomycetes</taxon>
        <taxon>Kitasatosporales</taxon>
        <taxon>Streptomycetaceae</taxon>
        <taxon>Streptomyces</taxon>
    </lineage>
</organism>
<evidence type="ECO:0000256" key="1">
    <source>
        <dbReference type="ARBA" id="ARBA00022512"/>
    </source>
</evidence>
<dbReference type="EMBL" id="BAAASL010000016">
    <property type="protein sequence ID" value="GAA2720907.1"/>
    <property type="molecule type" value="Genomic_DNA"/>
</dbReference>
<keyword evidence="2" id="KW-0964">Secreted</keyword>
<dbReference type="NCBIfam" id="NF041528">
    <property type="entry name" value="strep_LAETG"/>
    <property type="match status" value="1"/>
</dbReference>
<dbReference type="Proteomes" id="UP001500886">
    <property type="component" value="Unassembled WGS sequence"/>
</dbReference>
<dbReference type="NCBIfam" id="TIGR01167">
    <property type="entry name" value="LPXTG_anchor"/>
    <property type="match status" value="1"/>
</dbReference>
<sequence>MSSTTSPSFGMPARRPAALLALVLGALTLGAAPAPAQATGTTGAAGTAEATVLRTGLDVAVLGRTAHVPVDAVLNDVRAPGDATRTTLAVSLDGIEEGRPVGILRADAATAHATADRTAAKARAEVAGAVVRLPGLPVRPLLQARQITAEAVCETGRTPAANAHVPGSVSVLGKKVTLTANGPTDVTVPGVGHVRLALSQSTTTTRTAAATALDLDVAVDPLALGVAKVTGKVTLARATCSTPEAQAPDVKPQTAATRAASAAPVGRNLAETGGSSTTPYLLGGAGLLVAAGGAALIAARRRKG</sequence>
<feature type="chain" id="PRO_5046534543" evidence="6">
    <location>
        <begin position="39"/>
        <end position="304"/>
    </location>
</feature>
<evidence type="ECO:0000256" key="5">
    <source>
        <dbReference type="SAM" id="Phobius"/>
    </source>
</evidence>
<keyword evidence="5" id="KW-0472">Membrane</keyword>
<evidence type="ECO:0000256" key="2">
    <source>
        <dbReference type="ARBA" id="ARBA00022525"/>
    </source>
</evidence>
<evidence type="ECO:0000256" key="6">
    <source>
        <dbReference type="SAM" id="SignalP"/>
    </source>
</evidence>
<feature type="domain" description="Gram-positive cocci surface proteins LPxTG" evidence="7">
    <location>
        <begin position="269"/>
        <end position="304"/>
    </location>
</feature>
<evidence type="ECO:0000256" key="3">
    <source>
        <dbReference type="ARBA" id="ARBA00022729"/>
    </source>
</evidence>
<comment type="caution">
    <text evidence="8">The sequence shown here is derived from an EMBL/GenBank/DDBJ whole genome shotgun (WGS) entry which is preliminary data.</text>
</comment>
<evidence type="ECO:0000256" key="4">
    <source>
        <dbReference type="ARBA" id="ARBA00023088"/>
    </source>
</evidence>
<dbReference type="InterPro" id="IPR019931">
    <property type="entry name" value="LPXTG_anchor"/>
</dbReference>
<feature type="transmembrane region" description="Helical" evidence="5">
    <location>
        <begin position="280"/>
        <end position="299"/>
    </location>
</feature>
<dbReference type="PROSITE" id="PS50847">
    <property type="entry name" value="GRAM_POS_ANCHORING"/>
    <property type="match status" value="1"/>
</dbReference>
<keyword evidence="5" id="KW-0812">Transmembrane</keyword>
<evidence type="ECO:0000313" key="8">
    <source>
        <dbReference type="EMBL" id="GAA2720907.1"/>
    </source>
</evidence>
<dbReference type="NCBIfam" id="NF041527">
    <property type="entry name" value="SCO1860_LAETG"/>
    <property type="match status" value="1"/>
</dbReference>
<reference evidence="9" key="1">
    <citation type="journal article" date="2019" name="Int. J. Syst. Evol. Microbiol.">
        <title>The Global Catalogue of Microorganisms (GCM) 10K type strain sequencing project: providing services to taxonomists for standard genome sequencing and annotation.</title>
        <authorList>
            <consortium name="The Broad Institute Genomics Platform"/>
            <consortium name="The Broad Institute Genome Sequencing Center for Infectious Disease"/>
            <person name="Wu L."/>
            <person name="Ma J."/>
        </authorList>
    </citation>
    <scope>NUCLEOTIDE SEQUENCE [LARGE SCALE GENOMIC DNA]</scope>
    <source>
        <strain evidence="9">JCM 4542</strain>
    </source>
</reference>
<keyword evidence="4" id="KW-0572">Peptidoglycan-anchor</keyword>
<accession>A0ABP6GG12</accession>
<protein>
    <submittedName>
        <fullName evidence="8">SCO1860 family LAETG-anchored protein</fullName>
    </submittedName>
</protein>
<keyword evidence="9" id="KW-1185">Reference proteome</keyword>
<evidence type="ECO:0000259" key="7">
    <source>
        <dbReference type="PROSITE" id="PS50847"/>
    </source>
</evidence>
<dbReference type="InterPro" id="IPR048202">
    <property type="entry name" value="SCO1860-like"/>
</dbReference>
<keyword evidence="3 6" id="KW-0732">Signal</keyword>
<evidence type="ECO:0000313" key="9">
    <source>
        <dbReference type="Proteomes" id="UP001500886"/>
    </source>
</evidence>
<gene>
    <name evidence="8" type="ORF">GCM10010315_42410</name>
</gene>
<keyword evidence="5" id="KW-1133">Transmembrane helix</keyword>
<name>A0ABP6GG12_9ACTN</name>
<keyword evidence="1" id="KW-0134">Cell wall</keyword>
<dbReference type="RefSeq" id="WP_344436987.1">
    <property type="nucleotide sequence ID" value="NZ_BAAASL010000016.1"/>
</dbReference>
<feature type="signal peptide" evidence="6">
    <location>
        <begin position="1"/>
        <end position="38"/>
    </location>
</feature>